<comment type="caution">
    <text evidence="11">The sequence shown here is derived from an EMBL/GenBank/DDBJ whole genome shotgun (WGS) entry which is preliminary data.</text>
</comment>
<dbReference type="RefSeq" id="WP_028750845.1">
    <property type="nucleotide sequence ID" value="NZ_JACIIG010000003.1"/>
</dbReference>
<evidence type="ECO:0000256" key="7">
    <source>
        <dbReference type="SAM" id="MobiDB-lite"/>
    </source>
</evidence>
<organism evidence="11 12">
    <name type="scientific">Rhizobium leucaenae</name>
    <dbReference type="NCBI Taxonomy" id="29450"/>
    <lineage>
        <taxon>Bacteria</taxon>
        <taxon>Pseudomonadati</taxon>
        <taxon>Pseudomonadota</taxon>
        <taxon>Alphaproteobacteria</taxon>
        <taxon>Hyphomicrobiales</taxon>
        <taxon>Rhizobiaceae</taxon>
        <taxon>Rhizobium/Agrobacterium group</taxon>
        <taxon>Rhizobium</taxon>
    </lineage>
</organism>
<keyword evidence="4 8" id="KW-1133">Transmembrane helix</keyword>
<evidence type="ECO:0000313" key="12">
    <source>
        <dbReference type="Proteomes" id="UP000543836"/>
    </source>
</evidence>
<feature type="transmembrane region" description="Helical" evidence="8">
    <location>
        <begin position="526"/>
        <end position="553"/>
    </location>
</feature>
<keyword evidence="3 8" id="KW-0812">Transmembrane</keyword>
<dbReference type="Pfam" id="PF02706">
    <property type="entry name" value="Wzz"/>
    <property type="match status" value="1"/>
</dbReference>
<keyword evidence="5 8" id="KW-0472">Membrane</keyword>
<feature type="domain" description="Tyrosine-protein kinase G-rich" evidence="10">
    <location>
        <begin position="474"/>
        <end position="542"/>
    </location>
</feature>
<evidence type="ECO:0000256" key="4">
    <source>
        <dbReference type="ARBA" id="ARBA00022989"/>
    </source>
</evidence>
<evidence type="ECO:0000256" key="1">
    <source>
        <dbReference type="ARBA" id="ARBA00004651"/>
    </source>
</evidence>
<feature type="domain" description="Polysaccharide chain length determinant N-terminal" evidence="9">
    <location>
        <begin position="123"/>
        <end position="214"/>
    </location>
</feature>
<evidence type="ECO:0000256" key="5">
    <source>
        <dbReference type="ARBA" id="ARBA00023136"/>
    </source>
</evidence>
<feature type="transmembrane region" description="Helical" evidence="8">
    <location>
        <begin position="137"/>
        <end position="157"/>
    </location>
</feature>
<dbReference type="InterPro" id="IPR050445">
    <property type="entry name" value="Bact_polysacc_biosynth/exp"/>
</dbReference>
<evidence type="ECO:0000259" key="10">
    <source>
        <dbReference type="Pfam" id="PF13807"/>
    </source>
</evidence>
<sequence length="564" mass="59930">MSSLERSKRSSQLPGWHSTEPSEARREGLRSRSPVLRPRDFVHELRPVAAEEPAGPVTPASSAPPNSARDKILRELERKSEAAPLPIVEPVIIAAPLATEPAVTAEPQTVLPARTPAADTPLLDLRSAVRSIWAKKLLVLALAGVGAVLGAAIIPLLPQKFTAETSLYFDPRQVGGSDSPQAAPIAPELILTMIDSQTQILSSGKVLGRVVDALKLDQDPQFSGGATGDAAKYVATAALAKAVQIAREASTYVVSLKVTTRDPQKSAKIANQLVTSFMEEENKAAANSYRTSNTALDSRLEDLRQQVLAAEKAVEVYRADNDMVAVEGNLISDKRLTALNDMLVTAQQKTIEAKARAEAANKLSFEDVVSNGPSANATATSTALSSLRQQYATLAANVGSLQSQLGARHPRLLAAKSSLDSLAAEIRSELQRQTTSARADYEQAQKAEQDIAKELAVQKASQVNTSGKLVGLNELQRKAAAAREVYEALLKRSGQTSDAQDLSQNNVRVISEAEPPLTANGPSRKVMMVAGLIAGALFGMSLGAAFAILAGLFRHPVVRGYLGK</sequence>
<name>A0A7W7EJS4_9HYPH</name>
<comment type="subcellular location">
    <subcellularLocation>
        <location evidence="1">Cell membrane</location>
        <topology evidence="1">Multi-pass membrane protein</topology>
    </subcellularLocation>
</comment>
<dbReference type="Pfam" id="PF13807">
    <property type="entry name" value="GNVR"/>
    <property type="match status" value="1"/>
</dbReference>
<dbReference type="GO" id="GO:0004713">
    <property type="term" value="F:protein tyrosine kinase activity"/>
    <property type="evidence" value="ECO:0007669"/>
    <property type="project" value="TreeGrafter"/>
</dbReference>
<feature type="coiled-coil region" evidence="6">
    <location>
        <begin position="293"/>
        <end position="320"/>
    </location>
</feature>
<dbReference type="OrthoDB" id="230260at2"/>
<dbReference type="Proteomes" id="UP000543836">
    <property type="component" value="Unassembled WGS sequence"/>
</dbReference>
<evidence type="ECO:0000256" key="6">
    <source>
        <dbReference type="SAM" id="Coils"/>
    </source>
</evidence>
<protein>
    <submittedName>
        <fullName evidence="11">Uncharacterized protein involved in exopolysaccharide biosynthesis</fullName>
    </submittedName>
</protein>
<evidence type="ECO:0000259" key="9">
    <source>
        <dbReference type="Pfam" id="PF02706"/>
    </source>
</evidence>
<dbReference type="AlphaFoldDB" id="A0A7W7EJS4"/>
<dbReference type="EMBL" id="JACIIG010000003">
    <property type="protein sequence ID" value="MBB4567704.1"/>
    <property type="molecule type" value="Genomic_DNA"/>
</dbReference>
<proteinExistence type="predicted"/>
<feature type="compositionally biased region" description="Basic and acidic residues" evidence="7">
    <location>
        <begin position="20"/>
        <end position="30"/>
    </location>
</feature>
<gene>
    <name evidence="11" type="ORF">GGE60_001807</name>
</gene>
<evidence type="ECO:0000256" key="8">
    <source>
        <dbReference type="SAM" id="Phobius"/>
    </source>
</evidence>
<accession>A0A7W7EJS4</accession>
<dbReference type="InterPro" id="IPR003856">
    <property type="entry name" value="LPS_length_determ_N"/>
</dbReference>
<keyword evidence="2" id="KW-1003">Cell membrane</keyword>
<dbReference type="PANTHER" id="PTHR32309">
    <property type="entry name" value="TYROSINE-PROTEIN KINASE"/>
    <property type="match status" value="1"/>
</dbReference>
<feature type="compositionally biased region" description="Basic and acidic residues" evidence="7">
    <location>
        <begin position="37"/>
        <end position="46"/>
    </location>
</feature>
<reference evidence="11 12" key="1">
    <citation type="submission" date="2020-08" db="EMBL/GenBank/DDBJ databases">
        <title>Genomic Encyclopedia of Type Strains, Phase IV (KMG-V): Genome sequencing to study the core and pangenomes of soil and plant-associated prokaryotes.</title>
        <authorList>
            <person name="Whitman W."/>
        </authorList>
    </citation>
    <scope>NUCLEOTIDE SEQUENCE [LARGE SCALE GENOMIC DNA]</scope>
    <source>
        <strain evidence="11 12">SEMIA 492</strain>
    </source>
</reference>
<dbReference type="InterPro" id="IPR032807">
    <property type="entry name" value="GNVR"/>
</dbReference>
<keyword evidence="6" id="KW-0175">Coiled coil</keyword>
<evidence type="ECO:0000256" key="2">
    <source>
        <dbReference type="ARBA" id="ARBA00022475"/>
    </source>
</evidence>
<dbReference type="PANTHER" id="PTHR32309:SF13">
    <property type="entry name" value="FERRIC ENTEROBACTIN TRANSPORT PROTEIN FEPE"/>
    <property type="match status" value="1"/>
</dbReference>
<evidence type="ECO:0000256" key="3">
    <source>
        <dbReference type="ARBA" id="ARBA00022692"/>
    </source>
</evidence>
<evidence type="ECO:0000313" key="11">
    <source>
        <dbReference type="EMBL" id="MBB4567704.1"/>
    </source>
</evidence>
<feature type="region of interest" description="Disordered" evidence="7">
    <location>
        <begin position="1"/>
        <end position="68"/>
    </location>
</feature>
<keyword evidence="12" id="KW-1185">Reference proteome</keyword>
<dbReference type="GO" id="GO:0005886">
    <property type="term" value="C:plasma membrane"/>
    <property type="evidence" value="ECO:0007669"/>
    <property type="project" value="UniProtKB-SubCell"/>
</dbReference>